<evidence type="ECO:0000256" key="1">
    <source>
        <dbReference type="ARBA" id="ARBA00000085"/>
    </source>
</evidence>
<reference evidence="4 5" key="1">
    <citation type="submission" date="2021-11" db="EMBL/GenBank/DDBJ databases">
        <authorList>
            <person name="Liang Q."/>
            <person name="Mou H."/>
            <person name="Liu Z."/>
        </authorList>
    </citation>
    <scope>NUCLEOTIDE SEQUENCE [LARGE SCALE GENOMIC DNA]</scope>
    <source>
        <strain evidence="4 5">CHU3</strain>
    </source>
</reference>
<dbReference type="CDD" id="cd00075">
    <property type="entry name" value="HATPase"/>
    <property type="match status" value="1"/>
</dbReference>
<evidence type="ECO:0000313" key="4">
    <source>
        <dbReference type="EMBL" id="MCV2369781.1"/>
    </source>
</evidence>
<dbReference type="PROSITE" id="PS50109">
    <property type="entry name" value="HIS_KIN"/>
    <property type="match status" value="1"/>
</dbReference>
<comment type="catalytic activity">
    <reaction evidence="1">
        <text>ATP + protein L-histidine = ADP + protein N-phospho-L-histidine.</text>
        <dbReference type="EC" id="2.7.13.3"/>
    </reaction>
</comment>
<accession>A0ABT2YII3</accession>
<dbReference type="EMBL" id="JAJIRN010000007">
    <property type="protein sequence ID" value="MCV2369781.1"/>
    <property type="molecule type" value="Genomic_DNA"/>
</dbReference>
<protein>
    <recommendedName>
        <fullName evidence="2">histidine kinase</fullName>
        <ecNumber evidence="2">2.7.13.3</ecNumber>
    </recommendedName>
</protein>
<dbReference type="Pfam" id="PF02518">
    <property type="entry name" value="HATPase_c"/>
    <property type="match status" value="1"/>
</dbReference>
<sequence length="186" mass="20137">MLRNVQRAAEIVRGFKQLAVDRTSEKRREFLLDEVISEFQSTLQPSFRASPFVLETDLEAGLLMDSYPGPLGQVIDNILQNALIHGLAGREHGTVRVSCRALDAEHIEIVCSDDGVGMIPEVKARIFEAFFTTRFGQGGSGLGMQIVHSFVTGLLGGQVQVESEPAAGASFSIMLPRSAPKHAAAD</sequence>
<evidence type="ECO:0000256" key="2">
    <source>
        <dbReference type="ARBA" id="ARBA00012438"/>
    </source>
</evidence>
<name>A0ABT2YII3_9BURK</name>
<evidence type="ECO:0000313" key="5">
    <source>
        <dbReference type="Proteomes" id="UP001209701"/>
    </source>
</evidence>
<keyword evidence="5" id="KW-1185">Reference proteome</keyword>
<feature type="domain" description="Histidine kinase" evidence="3">
    <location>
        <begin position="1"/>
        <end position="179"/>
    </location>
</feature>
<dbReference type="GO" id="GO:0016301">
    <property type="term" value="F:kinase activity"/>
    <property type="evidence" value="ECO:0007669"/>
    <property type="project" value="UniProtKB-KW"/>
</dbReference>
<dbReference type="Gene3D" id="3.30.565.10">
    <property type="entry name" value="Histidine kinase-like ATPase, C-terminal domain"/>
    <property type="match status" value="1"/>
</dbReference>
<dbReference type="PANTHER" id="PTHR43065">
    <property type="entry name" value="SENSOR HISTIDINE KINASE"/>
    <property type="match status" value="1"/>
</dbReference>
<comment type="caution">
    <text evidence="4">The sequence shown here is derived from an EMBL/GenBank/DDBJ whole genome shotgun (WGS) entry which is preliminary data.</text>
</comment>
<organism evidence="4 5">
    <name type="scientific">Roseateles oligotrophus</name>
    <dbReference type="NCBI Taxonomy" id="1769250"/>
    <lineage>
        <taxon>Bacteria</taxon>
        <taxon>Pseudomonadati</taxon>
        <taxon>Pseudomonadota</taxon>
        <taxon>Betaproteobacteria</taxon>
        <taxon>Burkholderiales</taxon>
        <taxon>Sphaerotilaceae</taxon>
        <taxon>Roseateles</taxon>
    </lineage>
</organism>
<proteinExistence type="predicted"/>
<dbReference type="PANTHER" id="PTHR43065:SF42">
    <property type="entry name" value="TWO-COMPONENT SENSOR PPRA"/>
    <property type="match status" value="1"/>
</dbReference>
<dbReference type="InterPro" id="IPR004358">
    <property type="entry name" value="Sig_transdc_His_kin-like_C"/>
</dbReference>
<dbReference type="SMART" id="SM00387">
    <property type="entry name" value="HATPase_c"/>
    <property type="match status" value="1"/>
</dbReference>
<dbReference type="SUPFAM" id="SSF55874">
    <property type="entry name" value="ATPase domain of HSP90 chaperone/DNA topoisomerase II/histidine kinase"/>
    <property type="match status" value="1"/>
</dbReference>
<evidence type="ECO:0000259" key="3">
    <source>
        <dbReference type="PROSITE" id="PS50109"/>
    </source>
</evidence>
<gene>
    <name evidence="4" type="ORF">LNV07_17000</name>
</gene>
<keyword evidence="4" id="KW-0418">Kinase</keyword>
<dbReference type="InterPro" id="IPR003594">
    <property type="entry name" value="HATPase_dom"/>
</dbReference>
<dbReference type="InterPro" id="IPR005467">
    <property type="entry name" value="His_kinase_dom"/>
</dbReference>
<dbReference type="RefSeq" id="WP_263572467.1">
    <property type="nucleotide sequence ID" value="NZ_JAJIRN010000007.1"/>
</dbReference>
<dbReference type="InterPro" id="IPR036890">
    <property type="entry name" value="HATPase_C_sf"/>
</dbReference>
<dbReference type="PRINTS" id="PR00344">
    <property type="entry name" value="BCTRLSENSOR"/>
</dbReference>
<dbReference type="EC" id="2.7.13.3" evidence="2"/>
<keyword evidence="4" id="KW-0808">Transferase</keyword>
<dbReference type="Proteomes" id="UP001209701">
    <property type="component" value="Unassembled WGS sequence"/>
</dbReference>